<name>A0ABY7VUL3_9BACT</name>
<sequence length="139" mass="16151">MKKILLSLFCLCLFPSVYADDIATEQAKYTKIRKEAMKKYMPQNVKLQELHASVNVLNEELMNLAINLNSNIANAEVDARWKELVKNQASLIEKSTKFKNAIEKRRQLFVQMGELLSELEPKLREQGKRIWEAKQKAQI</sequence>
<gene>
    <name evidence="3" type="ORF">PQO03_00890</name>
</gene>
<keyword evidence="2" id="KW-0732">Signal</keyword>
<dbReference type="RefSeq" id="WP_274150586.1">
    <property type="nucleotide sequence ID" value="NZ_CP117811.1"/>
</dbReference>
<organism evidence="3 4">
    <name type="scientific">Lentisphaera profundi</name>
    <dbReference type="NCBI Taxonomy" id="1658616"/>
    <lineage>
        <taxon>Bacteria</taxon>
        <taxon>Pseudomonadati</taxon>
        <taxon>Lentisphaerota</taxon>
        <taxon>Lentisphaeria</taxon>
        <taxon>Lentisphaerales</taxon>
        <taxon>Lentisphaeraceae</taxon>
        <taxon>Lentisphaera</taxon>
    </lineage>
</organism>
<dbReference type="Proteomes" id="UP001214250">
    <property type="component" value="Chromosome 1"/>
</dbReference>
<evidence type="ECO:0000313" key="4">
    <source>
        <dbReference type="Proteomes" id="UP001214250"/>
    </source>
</evidence>
<feature type="coiled-coil region" evidence="1">
    <location>
        <begin position="47"/>
        <end position="78"/>
    </location>
</feature>
<dbReference type="EMBL" id="CP117811">
    <property type="protein sequence ID" value="WDE96521.1"/>
    <property type="molecule type" value="Genomic_DNA"/>
</dbReference>
<keyword evidence="1" id="KW-0175">Coiled coil</keyword>
<accession>A0ABY7VUL3</accession>
<proteinExistence type="predicted"/>
<evidence type="ECO:0008006" key="5">
    <source>
        <dbReference type="Google" id="ProtNLM"/>
    </source>
</evidence>
<feature type="chain" id="PRO_5047391363" description="Periplasmic heavy metal sensor" evidence="2">
    <location>
        <begin position="20"/>
        <end position="139"/>
    </location>
</feature>
<feature type="signal peptide" evidence="2">
    <location>
        <begin position="1"/>
        <end position="19"/>
    </location>
</feature>
<evidence type="ECO:0000256" key="1">
    <source>
        <dbReference type="SAM" id="Coils"/>
    </source>
</evidence>
<evidence type="ECO:0000256" key="2">
    <source>
        <dbReference type="SAM" id="SignalP"/>
    </source>
</evidence>
<evidence type="ECO:0000313" key="3">
    <source>
        <dbReference type="EMBL" id="WDE96521.1"/>
    </source>
</evidence>
<keyword evidence="4" id="KW-1185">Reference proteome</keyword>
<protein>
    <recommendedName>
        <fullName evidence="5">Periplasmic heavy metal sensor</fullName>
    </recommendedName>
</protein>
<reference evidence="3 4" key="1">
    <citation type="submission" date="2023-02" db="EMBL/GenBank/DDBJ databases">
        <title>Genome sequence of Lentisphaera profundi SAORIC-696.</title>
        <authorList>
            <person name="Kim e."/>
            <person name="Cho J.-C."/>
            <person name="Choi A."/>
            <person name="Kang I."/>
        </authorList>
    </citation>
    <scope>NUCLEOTIDE SEQUENCE [LARGE SCALE GENOMIC DNA]</scope>
    <source>
        <strain evidence="3 4">SAORIC-696</strain>
    </source>
</reference>